<evidence type="ECO:0000256" key="1">
    <source>
        <dbReference type="ARBA" id="ARBA00022603"/>
    </source>
</evidence>
<evidence type="ECO:0000256" key="6">
    <source>
        <dbReference type="ARBA" id="ARBA00033479"/>
    </source>
</evidence>
<sequence length="368" mass="40506">MSLESKTWTVLSLFSGAGGMDLGFTGGFTFLGKTYPRTGFKVVKAYDNNRRAVDTYNANLDPVAELKDVTTLQDHEIPSVDVVIGGFPCQDFSLAGSRHGIQVNRGRLYLALVRAIEVAKPAVFVAENVKGLLSANKGLAIKVMMDDFANAGPGYRLYAKVLNAADYGVPQKRERVFIVGVRSDLPGDFAFPLPTHANPQVAAKYGLLPWVTAKEAIGDLEDEDKLRSLPNHEYTKTKFFPYWNQERILNPNEPSPTILARGNTGLPMHYRPRQSGTLVEPVEFSPTSQTGCAVDYSSLRRLAVREAARLQSFPDDFVFYAPMSEAYRLVGNAVPPVLAWHVAMAIRSFLDTIGYGELDESAWACCLS</sequence>
<keyword evidence="4 7" id="KW-0949">S-adenosyl-L-methionine</keyword>
<comment type="catalytic activity">
    <reaction evidence="9">
        <text>a 2'-deoxycytidine in DNA + S-adenosyl-L-methionine = a 5-methyl-2'-deoxycytidine in DNA + S-adenosyl-L-homocysteine + H(+)</text>
        <dbReference type="Rhea" id="RHEA:13681"/>
        <dbReference type="Rhea" id="RHEA-COMP:11369"/>
        <dbReference type="Rhea" id="RHEA-COMP:11370"/>
        <dbReference type="ChEBI" id="CHEBI:15378"/>
        <dbReference type="ChEBI" id="CHEBI:57856"/>
        <dbReference type="ChEBI" id="CHEBI:59789"/>
        <dbReference type="ChEBI" id="CHEBI:85452"/>
        <dbReference type="ChEBI" id="CHEBI:85454"/>
        <dbReference type="EC" id="2.1.1.37"/>
    </reaction>
</comment>
<keyword evidence="1 7" id="KW-0489">Methyltransferase</keyword>
<keyword evidence="5" id="KW-0899">Viral immunoevasion</keyword>
<dbReference type="Proteomes" id="UP000001132">
    <property type="component" value="Segment"/>
</dbReference>
<dbReference type="GO" id="GO:0099018">
    <property type="term" value="P:symbiont-mediated evasion of host restriction-modification system"/>
    <property type="evidence" value="ECO:0007669"/>
    <property type="project" value="UniProtKB-KW"/>
</dbReference>
<organism evidence="10 11">
    <name type="scientific">Thermus virus P23-45</name>
    <name type="common">Thermus thermophilus phage P23-45</name>
    <dbReference type="NCBI Taxonomy" id="2914006"/>
    <lineage>
        <taxon>Viruses</taxon>
        <taxon>Duplodnaviria</taxon>
        <taxon>Heunggongvirae</taxon>
        <taxon>Uroviricota</taxon>
        <taxon>Caudoviricetes</taxon>
        <taxon>Oshimavirus</taxon>
        <taxon>Oshimavirus P2345</taxon>
    </lineage>
</organism>
<dbReference type="GO" id="GO:0003886">
    <property type="term" value="F:DNA (cytosine-5-)-methyltransferase activity"/>
    <property type="evidence" value="ECO:0007669"/>
    <property type="project" value="UniProtKB-EC"/>
</dbReference>
<dbReference type="InterPro" id="IPR029063">
    <property type="entry name" value="SAM-dependent_MTases_sf"/>
</dbReference>
<dbReference type="PANTHER" id="PTHR10629">
    <property type="entry name" value="CYTOSINE-SPECIFIC METHYLTRANSFERASE"/>
    <property type="match status" value="1"/>
</dbReference>
<name>A7XX34_BP234</name>
<dbReference type="SUPFAM" id="SSF53335">
    <property type="entry name" value="S-adenosyl-L-methionine-dependent methyltransferases"/>
    <property type="match status" value="1"/>
</dbReference>
<keyword evidence="11" id="KW-1185">Reference proteome</keyword>
<dbReference type="PANTHER" id="PTHR10629:SF52">
    <property type="entry name" value="DNA (CYTOSINE-5)-METHYLTRANSFERASE 1"/>
    <property type="match status" value="1"/>
</dbReference>
<dbReference type="EC" id="2.1.1.37" evidence="9"/>
<dbReference type="KEGG" id="vg:5600436"/>
<keyword evidence="3 7" id="KW-0808">Transferase</keyword>
<protein>
    <recommendedName>
        <fullName evidence="9">Cytosine-specific methyltransferase</fullName>
        <ecNumber evidence="9">2.1.1.37</ecNumber>
    </recommendedName>
</protein>
<dbReference type="Gene3D" id="3.40.50.150">
    <property type="entry name" value="Vaccinia Virus protein VP39"/>
    <property type="match status" value="1"/>
</dbReference>
<dbReference type="GeneID" id="5600436"/>
<dbReference type="InterPro" id="IPR001525">
    <property type="entry name" value="C5_MeTfrase"/>
</dbReference>
<evidence type="ECO:0000256" key="4">
    <source>
        <dbReference type="ARBA" id="ARBA00022691"/>
    </source>
</evidence>
<dbReference type="PROSITE" id="PS51679">
    <property type="entry name" value="SAM_MT_C5"/>
    <property type="match status" value="1"/>
</dbReference>
<proteinExistence type="inferred from homology"/>
<dbReference type="PROSITE" id="PS00095">
    <property type="entry name" value="C5_MTASE_2"/>
    <property type="match status" value="1"/>
</dbReference>
<accession>A7XX34</accession>
<dbReference type="RefSeq" id="YP_001467867.1">
    <property type="nucleotide sequence ID" value="NC_009803.1"/>
</dbReference>
<dbReference type="GO" id="GO:0032259">
    <property type="term" value="P:methylation"/>
    <property type="evidence" value="ECO:0007669"/>
    <property type="project" value="UniProtKB-KW"/>
</dbReference>
<evidence type="ECO:0000313" key="10">
    <source>
        <dbReference type="EMBL" id="ABU96847.1"/>
    </source>
</evidence>
<dbReference type="GO" id="GO:0044027">
    <property type="term" value="P:negative regulation of gene expression via chromosomal CpG island methylation"/>
    <property type="evidence" value="ECO:0007669"/>
    <property type="project" value="TreeGrafter"/>
</dbReference>
<evidence type="ECO:0000256" key="8">
    <source>
        <dbReference type="RuleBase" id="RU000416"/>
    </source>
</evidence>
<dbReference type="GO" id="GO:0003677">
    <property type="term" value="F:DNA binding"/>
    <property type="evidence" value="ECO:0007669"/>
    <property type="project" value="TreeGrafter"/>
</dbReference>
<gene>
    <name evidence="10" type="ORF">P23p14</name>
</gene>
<dbReference type="Gene3D" id="3.90.120.10">
    <property type="entry name" value="DNA Methylase, subunit A, domain 2"/>
    <property type="match status" value="1"/>
</dbReference>
<evidence type="ECO:0000256" key="5">
    <source>
        <dbReference type="ARBA" id="ARBA00023280"/>
    </source>
</evidence>
<evidence type="ECO:0000256" key="9">
    <source>
        <dbReference type="RuleBase" id="RU000417"/>
    </source>
</evidence>
<comment type="similarity">
    <text evidence="7 8">Belongs to the class I-like SAM-binding methyltransferase superfamily. C5-methyltransferase family.</text>
</comment>
<evidence type="ECO:0000256" key="7">
    <source>
        <dbReference type="PROSITE-ProRule" id="PRU01016"/>
    </source>
</evidence>
<dbReference type="InterPro" id="IPR018117">
    <property type="entry name" value="C5_DNA_meth_AS"/>
</dbReference>
<dbReference type="Pfam" id="PF00145">
    <property type="entry name" value="DNA_methylase"/>
    <property type="match status" value="1"/>
</dbReference>
<keyword evidence="6" id="KW-1258">Restriction-modification system evasion by virus</keyword>
<dbReference type="InterPro" id="IPR031303">
    <property type="entry name" value="C5_meth_CS"/>
</dbReference>
<dbReference type="GO" id="GO:0052170">
    <property type="term" value="P:symbiont-mediated suppression of host innate immune response"/>
    <property type="evidence" value="ECO:0007669"/>
    <property type="project" value="UniProtKB-KW"/>
</dbReference>
<evidence type="ECO:0000256" key="3">
    <source>
        <dbReference type="ARBA" id="ARBA00022679"/>
    </source>
</evidence>
<dbReference type="EMBL" id="EU100883">
    <property type="protein sequence ID" value="ABU96847.1"/>
    <property type="molecule type" value="Genomic_DNA"/>
</dbReference>
<dbReference type="CDD" id="cd00315">
    <property type="entry name" value="Cyt_C5_DNA_methylase"/>
    <property type="match status" value="1"/>
</dbReference>
<reference evidence="10 11" key="1">
    <citation type="journal article" date="2008" name="J. Mol. Biol.">
        <title>Genome comparison and proteomic characterization of Thermus thermophilus bacteriophages P23-45 and P74-26: siphoviruses with triplex-forming sequences and the longest known tails.</title>
        <authorList>
            <person name="Minakhin L."/>
            <person name="Goel M."/>
            <person name="Berdygulova Z."/>
            <person name="Ramanculov E."/>
            <person name="Florens L."/>
            <person name="Glazko G."/>
            <person name="Karamychev V.N."/>
            <person name="Slesarev A.I."/>
            <person name="Kozyavkin S.A."/>
            <person name="Khromov I."/>
            <person name="Ackermann H.W."/>
            <person name="Washburn M."/>
            <person name="Mushegian A."/>
            <person name="Severinov K."/>
        </authorList>
    </citation>
    <scope>NUCLEOTIDE SEQUENCE</scope>
</reference>
<keyword evidence="2" id="KW-0945">Host-virus interaction</keyword>
<dbReference type="REBASE" id="16166">
    <property type="entry name" value="M.TthPhiP2345ORFAP"/>
</dbReference>
<organismHost>
    <name type="scientific">Thermus thermophilus</name>
    <dbReference type="NCBI Taxonomy" id="274"/>
</organismHost>
<dbReference type="InterPro" id="IPR050390">
    <property type="entry name" value="C5-Methyltransferase"/>
</dbReference>
<keyword evidence="2" id="KW-1090">Inhibition of host innate immune response by virus</keyword>
<evidence type="ECO:0000256" key="2">
    <source>
        <dbReference type="ARBA" id="ARBA00022632"/>
    </source>
</evidence>
<dbReference type="PRINTS" id="PR00105">
    <property type="entry name" value="C5METTRFRASE"/>
</dbReference>
<dbReference type="PROSITE" id="PS00094">
    <property type="entry name" value="C5_MTASE_1"/>
    <property type="match status" value="1"/>
</dbReference>
<evidence type="ECO:0000313" key="11">
    <source>
        <dbReference type="Proteomes" id="UP000001132"/>
    </source>
</evidence>
<dbReference type="NCBIfam" id="TIGR00675">
    <property type="entry name" value="dcm"/>
    <property type="match status" value="1"/>
</dbReference>
<feature type="active site" evidence="7">
    <location>
        <position position="89"/>
    </location>
</feature>